<reference evidence="1" key="1">
    <citation type="submission" date="2024-06" db="EMBL/GenBank/DDBJ databases">
        <title>Lacrimispora cavernae sp. nov., a novel anaerobe isolated from bat guano pile inside a cave.</title>
        <authorList>
            <person name="Miller S.L."/>
            <person name="Lu N."/>
            <person name="King J."/>
            <person name="Sankaranarayanan K."/>
            <person name="Lawson P.A."/>
        </authorList>
    </citation>
    <scope>NUCLEOTIDE SEQUENCE</scope>
    <source>
        <strain evidence="1">BS-2</strain>
    </source>
</reference>
<protein>
    <submittedName>
        <fullName evidence="1">Uncharacterized protein</fullName>
    </submittedName>
</protein>
<dbReference type="AlphaFoldDB" id="A0AAU7PNW6"/>
<sequence length="108" mass="12409">MYGNTGERYVQIKKLYRDGLSIDKVGEEFKIGEYYSTPHGFTALNHGGCLIYVPDGIFEEHFVKWEVYKQFYCLGDKICINANGNLGEYSIEGIDGDGYYVTLRLERD</sequence>
<organism evidence="1">
    <name type="scientific">Lacrimispora sp. BS-2</name>
    <dbReference type="NCBI Taxonomy" id="3151850"/>
    <lineage>
        <taxon>Bacteria</taxon>
        <taxon>Bacillati</taxon>
        <taxon>Bacillota</taxon>
        <taxon>Clostridia</taxon>
        <taxon>Lachnospirales</taxon>
        <taxon>Lachnospiraceae</taxon>
        <taxon>Lacrimispora</taxon>
    </lineage>
</organism>
<dbReference type="RefSeq" id="WP_349946472.1">
    <property type="nucleotide sequence ID" value="NZ_CP157940.1"/>
</dbReference>
<accession>A0AAU7PNW6</accession>
<evidence type="ECO:0000313" key="1">
    <source>
        <dbReference type="EMBL" id="XBS54071.1"/>
    </source>
</evidence>
<gene>
    <name evidence="1" type="ORF">ABFV83_20135</name>
</gene>
<proteinExistence type="predicted"/>
<dbReference type="EMBL" id="CP157940">
    <property type="protein sequence ID" value="XBS54071.1"/>
    <property type="molecule type" value="Genomic_DNA"/>
</dbReference>
<name>A0AAU7PNW6_9FIRM</name>